<feature type="region of interest" description="Disordered" evidence="1">
    <location>
        <begin position="1"/>
        <end position="26"/>
    </location>
</feature>
<gene>
    <name evidence="2" type="ORF">PLOB_00045661</name>
</gene>
<feature type="non-terminal residue" evidence="2">
    <location>
        <position position="73"/>
    </location>
</feature>
<organism evidence="2 3">
    <name type="scientific">Porites lobata</name>
    <dbReference type="NCBI Taxonomy" id="104759"/>
    <lineage>
        <taxon>Eukaryota</taxon>
        <taxon>Metazoa</taxon>
        <taxon>Cnidaria</taxon>
        <taxon>Anthozoa</taxon>
        <taxon>Hexacorallia</taxon>
        <taxon>Scleractinia</taxon>
        <taxon>Fungiina</taxon>
        <taxon>Poritidae</taxon>
        <taxon>Porites</taxon>
    </lineage>
</organism>
<dbReference type="EMBL" id="CALNXK010000008">
    <property type="protein sequence ID" value="CAH3040400.1"/>
    <property type="molecule type" value="Genomic_DNA"/>
</dbReference>
<reference evidence="2 3" key="1">
    <citation type="submission" date="2022-05" db="EMBL/GenBank/DDBJ databases">
        <authorList>
            <consortium name="Genoscope - CEA"/>
            <person name="William W."/>
        </authorList>
    </citation>
    <scope>NUCLEOTIDE SEQUENCE [LARGE SCALE GENOMIC DNA]</scope>
</reference>
<feature type="compositionally biased region" description="Polar residues" evidence="1">
    <location>
        <begin position="10"/>
        <end position="20"/>
    </location>
</feature>
<name>A0ABN8N2T7_9CNID</name>
<feature type="non-terminal residue" evidence="2">
    <location>
        <position position="1"/>
    </location>
</feature>
<proteinExistence type="predicted"/>
<protein>
    <submittedName>
        <fullName evidence="2">Uncharacterized protein</fullName>
    </submittedName>
</protein>
<evidence type="ECO:0000313" key="3">
    <source>
        <dbReference type="Proteomes" id="UP001159405"/>
    </source>
</evidence>
<evidence type="ECO:0000313" key="2">
    <source>
        <dbReference type="EMBL" id="CAH3040400.1"/>
    </source>
</evidence>
<accession>A0ABN8N2T7</accession>
<evidence type="ECO:0000256" key="1">
    <source>
        <dbReference type="SAM" id="MobiDB-lite"/>
    </source>
</evidence>
<sequence>LLPTDRSRSKSALENPNIEKSSGYDHISPNCCNMLRLGSNGIVDLNTKSYTMRVYNQACGSQSTKRRIDLLRR</sequence>
<comment type="caution">
    <text evidence="2">The sequence shown here is derived from an EMBL/GenBank/DDBJ whole genome shotgun (WGS) entry which is preliminary data.</text>
</comment>
<keyword evidence="3" id="KW-1185">Reference proteome</keyword>
<dbReference type="Proteomes" id="UP001159405">
    <property type="component" value="Unassembled WGS sequence"/>
</dbReference>